<name>A0A1T4XP39_9BACT</name>
<organism evidence="1 2">
    <name type="scientific">Paucidesulfovibrio gracilis DSM 16080</name>
    <dbReference type="NCBI Taxonomy" id="1121449"/>
    <lineage>
        <taxon>Bacteria</taxon>
        <taxon>Pseudomonadati</taxon>
        <taxon>Thermodesulfobacteriota</taxon>
        <taxon>Desulfovibrionia</taxon>
        <taxon>Desulfovibrionales</taxon>
        <taxon>Desulfovibrionaceae</taxon>
        <taxon>Paucidesulfovibrio</taxon>
    </lineage>
</organism>
<gene>
    <name evidence="1" type="ORF">SAMN02745704_02319</name>
</gene>
<evidence type="ECO:0000313" key="2">
    <source>
        <dbReference type="Proteomes" id="UP000190027"/>
    </source>
</evidence>
<dbReference type="Proteomes" id="UP000190027">
    <property type="component" value="Unassembled WGS sequence"/>
</dbReference>
<protein>
    <recommendedName>
        <fullName evidence="3">Sulfotransferase family protein</fullName>
    </recommendedName>
</protein>
<proteinExistence type="predicted"/>
<accession>A0A1T4XP39</accession>
<keyword evidence="2" id="KW-1185">Reference proteome</keyword>
<dbReference type="InterPro" id="IPR027417">
    <property type="entry name" value="P-loop_NTPase"/>
</dbReference>
<dbReference type="OrthoDB" id="5459800at2"/>
<reference evidence="1 2" key="1">
    <citation type="submission" date="2017-02" db="EMBL/GenBank/DDBJ databases">
        <authorList>
            <person name="Peterson S.W."/>
        </authorList>
    </citation>
    <scope>NUCLEOTIDE SEQUENCE [LARGE SCALE GENOMIC DNA]</scope>
    <source>
        <strain evidence="1 2">DSM 16080</strain>
    </source>
</reference>
<evidence type="ECO:0008006" key="3">
    <source>
        <dbReference type="Google" id="ProtNLM"/>
    </source>
</evidence>
<dbReference type="STRING" id="1121449.SAMN02745704_02319"/>
<dbReference type="AlphaFoldDB" id="A0A1T4XP39"/>
<dbReference type="Gene3D" id="3.40.50.300">
    <property type="entry name" value="P-loop containing nucleotide triphosphate hydrolases"/>
    <property type="match status" value="1"/>
</dbReference>
<evidence type="ECO:0000313" key="1">
    <source>
        <dbReference type="EMBL" id="SKA91334.1"/>
    </source>
</evidence>
<dbReference type="SUPFAM" id="SSF52540">
    <property type="entry name" value="P-loop containing nucleoside triphosphate hydrolases"/>
    <property type="match status" value="1"/>
</dbReference>
<dbReference type="EMBL" id="FUYC01000014">
    <property type="protein sequence ID" value="SKA91334.1"/>
    <property type="molecule type" value="Genomic_DNA"/>
</dbReference>
<sequence>MRKTLYLHIGTPKTGSSAIQTFLEQNREVLRSKGIDYPGGPAKKTQFSAQSGNGRDLCLAKPDSKEYKHALRQIQASEFDTVLVSSEFFIAQSDERMARLHKALSDFDIHIIAYLRRQDLYLQSYLQQGVKLHGLRSLDAWESDDPMFNGFMQLLGENAAQALLQFVRGYEKDKVIIRPYEKGQFTDGNIFSDFLTILGIPLTGEFQLPQRAINPGFDRDFLELRMMLNHPKIPRGNVQRLFTSCLWELSHPTDQNQLFTPYSLLSPQRRIALIEGCGKEYEIIAREYLGREHGKLFFDPLPDQEDWQPYPGIPLEKVVQAFGCVCARQQEQLDALQKRENKRPVRRLLRSCKKILHRLGIGPA</sequence>
<dbReference type="RefSeq" id="WP_078717870.1">
    <property type="nucleotide sequence ID" value="NZ_FUYC01000014.1"/>
</dbReference>